<dbReference type="InterPro" id="IPR000719">
    <property type="entry name" value="Prot_kinase_dom"/>
</dbReference>
<dbReference type="Pfam" id="PF00069">
    <property type="entry name" value="Pkinase"/>
    <property type="match status" value="1"/>
</dbReference>
<dbReference type="SMART" id="SM00220">
    <property type="entry name" value="S_TKc"/>
    <property type="match status" value="1"/>
</dbReference>
<dbReference type="EMBL" id="LWDP01000041">
    <property type="protein sequence ID" value="ORD93886.1"/>
    <property type="molecule type" value="Genomic_DNA"/>
</dbReference>
<evidence type="ECO:0000313" key="3">
    <source>
        <dbReference type="Proteomes" id="UP000192639"/>
    </source>
</evidence>
<name>A0A1Y1S6V0_9MICR</name>
<protein>
    <submittedName>
        <fullName evidence="2">MIG15</fullName>
    </submittedName>
</protein>
<dbReference type="PANTHER" id="PTHR48011:SF4">
    <property type="entry name" value="MITOGEN-ACTIVATED PROTEIN KINASE KINASE KINASE 19"/>
    <property type="match status" value="1"/>
</dbReference>
<proteinExistence type="predicted"/>
<reference evidence="2 3" key="1">
    <citation type="journal article" date="2017" name="Environ. Microbiol.">
        <title>Decay of the glycolytic pathway and adaptation to intranuclear parasitism within Enterocytozoonidae microsporidia.</title>
        <authorList>
            <person name="Wiredu Boakye D."/>
            <person name="Jaroenlak P."/>
            <person name="Prachumwat A."/>
            <person name="Williams T.A."/>
            <person name="Bateman K.S."/>
            <person name="Itsathitphaisarn O."/>
            <person name="Sritunyalucksana K."/>
            <person name="Paszkiewicz K.H."/>
            <person name="Moore K.A."/>
            <person name="Stentiford G.D."/>
            <person name="Williams B.A."/>
        </authorList>
    </citation>
    <scope>NUCLEOTIDE SEQUENCE [LARGE SCALE GENOMIC DNA]</scope>
    <source>
        <strain evidence="2 3">GB1</strain>
    </source>
</reference>
<dbReference type="GO" id="GO:0007165">
    <property type="term" value="P:signal transduction"/>
    <property type="evidence" value="ECO:0007669"/>
    <property type="project" value="TreeGrafter"/>
</dbReference>
<dbReference type="InterPro" id="IPR052751">
    <property type="entry name" value="Plant_MAPKKK"/>
</dbReference>
<dbReference type="PROSITE" id="PS50011">
    <property type="entry name" value="PROTEIN_KINASE_DOM"/>
    <property type="match status" value="1"/>
</dbReference>
<dbReference type="GO" id="GO:0005524">
    <property type="term" value="F:ATP binding"/>
    <property type="evidence" value="ECO:0007669"/>
    <property type="project" value="InterPro"/>
</dbReference>
<organism evidence="2 3">
    <name type="scientific">Enterospora canceri</name>
    <dbReference type="NCBI Taxonomy" id="1081671"/>
    <lineage>
        <taxon>Eukaryota</taxon>
        <taxon>Fungi</taxon>
        <taxon>Fungi incertae sedis</taxon>
        <taxon>Microsporidia</taxon>
        <taxon>Enterocytozoonidae</taxon>
        <taxon>Enterospora</taxon>
    </lineage>
</organism>
<dbReference type="InterPro" id="IPR011009">
    <property type="entry name" value="Kinase-like_dom_sf"/>
</dbReference>
<evidence type="ECO:0000259" key="1">
    <source>
        <dbReference type="PROSITE" id="PS50011"/>
    </source>
</evidence>
<dbReference type="AlphaFoldDB" id="A0A1Y1S6V0"/>
<dbReference type="VEuPathDB" id="MicrosporidiaDB:ECANGB1_1411"/>
<evidence type="ECO:0000313" key="2">
    <source>
        <dbReference type="EMBL" id="ORD93886.1"/>
    </source>
</evidence>
<dbReference type="Proteomes" id="UP000192639">
    <property type="component" value="Unassembled WGS sequence"/>
</dbReference>
<feature type="domain" description="Protein kinase" evidence="1">
    <location>
        <begin position="131"/>
        <end position="407"/>
    </location>
</feature>
<sequence>MFDQFYCLFCYKTNMYLLISTMFYTNHIMINVMFRTILSARSNHNPIPPHNPNVHHRINPRVFNYPTLAEMRRNWASQENPAITHQVRIVPRTQFLGNRDVNRSTRRLENALDFNSVVQDICAIFTYKNYTNIDQILHRLGYTKVFETPKSLIYCNDMYCLKIGILDLDMGLESEKLSRIRSDHVVKLYNHKTVKMKLIHQEDITEVSSEINVSFLLQEKLSFIASVHTIRQCEEGIKKLAKDVLLGISNINYANLIHTDIKNNNIMGVVNDDKVTWKLIDLDLAVPNIIGHRQCHTMYMYWFLPPECAYHGYFTTKSDIWSLGLLLYQLCFFDKRDGYGMHKLKQHLHGHFGYRYSKRHLVNRNSPIPLSFPDHISSDCREFIMKMLIVDYNLRPSASTLIYHRFITA</sequence>
<dbReference type="Gene3D" id="1.10.510.10">
    <property type="entry name" value="Transferase(Phosphotransferase) domain 1"/>
    <property type="match status" value="1"/>
</dbReference>
<gene>
    <name evidence="2" type="primary">MIG15</name>
    <name evidence="2" type="ORF">ECANGB1_1411</name>
</gene>
<dbReference type="OrthoDB" id="266718at2759"/>
<dbReference type="PANTHER" id="PTHR48011">
    <property type="entry name" value="CCR4-NOT TRANSCRIPTIONAL COMPLEX SUBUNIT CAF120-RELATED"/>
    <property type="match status" value="1"/>
</dbReference>
<dbReference type="GO" id="GO:0004672">
    <property type="term" value="F:protein kinase activity"/>
    <property type="evidence" value="ECO:0007669"/>
    <property type="project" value="InterPro"/>
</dbReference>
<comment type="caution">
    <text evidence="2">The sequence shown here is derived from an EMBL/GenBank/DDBJ whole genome shotgun (WGS) entry which is preliminary data.</text>
</comment>
<keyword evidence="3" id="KW-1185">Reference proteome</keyword>
<dbReference type="SUPFAM" id="SSF56112">
    <property type="entry name" value="Protein kinase-like (PK-like)"/>
    <property type="match status" value="1"/>
</dbReference>
<accession>A0A1Y1S6V0</accession>